<protein>
    <recommendedName>
        <fullName evidence="3">Fe2OG dioxygenase domain-containing protein</fullName>
    </recommendedName>
</protein>
<name>A0A382IN41_9ZZZZ</name>
<dbReference type="PANTHER" id="PTHR20883:SF48">
    <property type="entry name" value="ECTOINE DIOXYGENASE"/>
    <property type="match status" value="1"/>
</dbReference>
<gene>
    <name evidence="2" type="ORF">METZ01_LOCUS253536</name>
</gene>
<accession>A0A382IN41</accession>
<proteinExistence type="predicted"/>
<feature type="region of interest" description="Disordered" evidence="1">
    <location>
        <begin position="78"/>
        <end position="105"/>
    </location>
</feature>
<dbReference type="Gene3D" id="2.60.120.620">
    <property type="entry name" value="q2cbj1_9rhob like domain"/>
    <property type="match status" value="1"/>
</dbReference>
<sequence length="139" mass="15098">KAPEVGGPKPVHQDNFYFAPSDTDALLTTWIALDAATEENGCLHYGLGSHREPVLEHTAPEDAPFNLQVPAEVAKKYPMTPAPVPRGGVSIHHGNTLHQSSANRSAHPRRAVTFHFLRNDSKLVDPALPYDPAHAVKIS</sequence>
<dbReference type="Pfam" id="PF05721">
    <property type="entry name" value="PhyH"/>
    <property type="match status" value="1"/>
</dbReference>
<evidence type="ECO:0000313" key="2">
    <source>
        <dbReference type="EMBL" id="SVC00682.1"/>
    </source>
</evidence>
<dbReference type="GO" id="GO:0016491">
    <property type="term" value="F:oxidoreductase activity"/>
    <property type="evidence" value="ECO:0007669"/>
    <property type="project" value="UniProtKB-ARBA"/>
</dbReference>
<dbReference type="AlphaFoldDB" id="A0A382IN41"/>
<dbReference type="EMBL" id="UINC01068226">
    <property type="protein sequence ID" value="SVC00682.1"/>
    <property type="molecule type" value="Genomic_DNA"/>
</dbReference>
<evidence type="ECO:0000256" key="1">
    <source>
        <dbReference type="SAM" id="MobiDB-lite"/>
    </source>
</evidence>
<dbReference type="InterPro" id="IPR008775">
    <property type="entry name" value="Phytyl_CoA_dOase-like"/>
</dbReference>
<reference evidence="2" key="1">
    <citation type="submission" date="2018-05" db="EMBL/GenBank/DDBJ databases">
        <authorList>
            <person name="Lanie J.A."/>
            <person name="Ng W.-L."/>
            <person name="Kazmierczak K.M."/>
            <person name="Andrzejewski T.M."/>
            <person name="Davidsen T.M."/>
            <person name="Wayne K.J."/>
            <person name="Tettelin H."/>
            <person name="Glass J.I."/>
            <person name="Rusch D."/>
            <person name="Podicherti R."/>
            <person name="Tsui H.-C.T."/>
            <person name="Winkler M.E."/>
        </authorList>
    </citation>
    <scope>NUCLEOTIDE SEQUENCE</scope>
</reference>
<organism evidence="2">
    <name type="scientific">marine metagenome</name>
    <dbReference type="NCBI Taxonomy" id="408172"/>
    <lineage>
        <taxon>unclassified sequences</taxon>
        <taxon>metagenomes</taxon>
        <taxon>ecological metagenomes</taxon>
    </lineage>
</organism>
<dbReference type="GO" id="GO:0046872">
    <property type="term" value="F:metal ion binding"/>
    <property type="evidence" value="ECO:0007669"/>
    <property type="project" value="UniProtKB-ARBA"/>
</dbReference>
<feature type="non-terminal residue" evidence="2">
    <location>
        <position position="1"/>
    </location>
</feature>
<dbReference type="SUPFAM" id="SSF51197">
    <property type="entry name" value="Clavaminate synthase-like"/>
    <property type="match status" value="1"/>
</dbReference>
<dbReference type="PANTHER" id="PTHR20883">
    <property type="entry name" value="PHYTANOYL-COA DIOXYGENASE DOMAIN CONTAINING 1"/>
    <property type="match status" value="1"/>
</dbReference>
<evidence type="ECO:0008006" key="3">
    <source>
        <dbReference type="Google" id="ProtNLM"/>
    </source>
</evidence>